<protein>
    <recommendedName>
        <fullName evidence="2">Protein kinase domain-containing protein</fullName>
    </recommendedName>
</protein>
<dbReference type="SUPFAM" id="SSF56112">
    <property type="entry name" value="Protein kinase-like (PK-like)"/>
    <property type="match status" value="1"/>
</dbReference>
<dbReference type="GO" id="GO:0005737">
    <property type="term" value="C:cytoplasm"/>
    <property type="evidence" value="ECO:0007669"/>
    <property type="project" value="TreeGrafter"/>
</dbReference>
<dbReference type="InterPro" id="IPR000719">
    <property type="entry name" value="Prot_kinase_dom"/>
</dbReference>
<dbReference type="HOGENOM" id="CLU_315247_0_0_1"/>
<organism evidence="3 4">
    <name type="scientific">Pestalotiopsis fici (strain W106-1 / CGMCC3.15140)</name>
    <dbReference type="NCBI Taxonomy" id="1229662"/>
    <lineage>
        <taxon>Eukaryota</taxon>
        <taxon>Fungi</taxon>
        <taxon>Dikarya</taxon>
        <taxon>Ascomycota</taxon>
        <taxon>Pezizomycotina</taxon>
        <taxon>Sordariomycetes</taxon>
        <taxon>Xylariomycetidae</taxon>
        <taxon>Amphisphaeriales</taxon>
        <taxon>Sporocadaceae</taxon>
        <taxon>Pestalotiopsis</taxon>
    </lineage>
</organism>
<feature type="region of interest" description="Disordered" evidence="1">
    <location>
        <begin position="316"/>
        <end position="366"/>
    </location>
</feature>
<evidence type="ECO:0000313" key="3">
    <source>
        <dbReference type="EMBL" id="ETS76687.1"/>
    </source>
</evidence>
<dbReference type="GeneID" id="19277087"/>
<feature type="compositionally biased region" description="Basic and acidic residues" evidence="1">
    <location>
        <begin position="215"/>
        <end position="224"/>
    </location>
</feature>
<reference evidence="4" key="1">
    <citation type="journal article" date="2015" name="BMC Genomics">
        <title>Genomic and transcriptomic analysis of the endophytic fungus Pestalotiopsis fici reveals its lifestyle and high potential for synthesis of natural products.</title>
        <authorList>
            <person name="Wang X."/>
            <person name="Zhang X."/>
            <person name="Liu L."/>
            <person name="Xiang M."/>
            <person name="Wang W."/>
            <person name="Sun X."/>
            <person name="Che Y."/>
            <person name="Guo L."/>
            <person name="Liu G."/>
            <person name="Guo L."/>
            <person name="Wang C."/>
            <person name="Yin W.B."/>
            <person name="Stadler M."/>
            <person name="Zhang X."/>
            <person name="Liu X."/>
        </authorList>
    </citation>
    <scope>NUCLEOTIDE SEQUENCE [LARGE SCALE GENOMIC DNA]</scope>
    <source>
        <strain evidence="4">W106-1 / CGMCC3.15140</strain>
    </source>
</reference>
<dbReference type="InParanoid" id="W3WU66"/>
<proteinExistence type="predicted"/>
<accession>W3WU66</accession>
<dbReference type="Gene3D" id="1.10.510.10">
    <property type="entry name" value="Transferase(Phosphotransferase) domain 1"/>
    <property type="match status" value="1"/>
</dbReference>
<gene>
    <name evidence="3" type="ORF">PFICI_12074</name>
</gene>
<dbReference type="InterPro" id="IPR011009">
    <property type="entry name" value="Kinase-like_dom_sf"/>
</dbReference>
<dbReference type="InterPro" id="IPR050167">
    <property type="entry name" value="Ser_Thr_protein_kinase"/>
</dbReference>
<evidence type="ECO:0000256" key="1">
    <source>
        <dbReference type="SAM" id="MobiDB-lite"/>
    </source>
</evidence>
<dbReference type="KEGG" id="pfy:PFICI_12074"/>
<name>W3WU66_PESFW</name>
<dbReference type="RefSeq" id="XP_007838846.1">
    <property type="nucleotide sequence ID" value="XM_007840655.1"/>
</dbReference>
<keyword evidence="4" id="KW-1185">Reference proteome</keyword>
<dbReference type="OMA" id="RACIAME"/>
<dbReference type="EMBL" id="KI912117">
    <property type="protein sequence ID" value="ETS76687.1"/>
    <property type="molecule type" value="Genomic_DNA"/>
</dbReference>
<feature type="domain" description="Protein kinase" evidence="2">
    <location>
        <begin position="114"/>
        <end position="655"/>
    </location>
</feature>
<evidence type="ECO:0000259" key="2">
    <source>
        <dbReference type="PROSITE" id="PS50011"/>
    </source>
</evidence>
<dbReference type="AlphaFoldDB" id="W3WU66"/>
<sequence length="927" mass="104868">MAAAGYDRIDVPNYKRYVRWSTQAFRNFRRAHDNPNADLSSEDWRDIQVPAPALPKLFVASDEPTTHWYQDHANNEGLSRILGRQLPDDDVNHRYQRRLRSITGYFNRHGQGTWTPVKILAKGGQGMAIHFRHDLDGNARNVVMKIDLRDWFSKSLQDEKRATLRQRRAAHSVQIIPPRLAGGLQIGGNLYTRDPNVSDDSSDDELSDYDGEGAGDPRPRELRMPRGQRLPGYWDRSKADHDRRADAFINAGGRRRNREDVESQLEFMLLEYMENGSLSSLIKKRSTHDQADRPPNRVLWAFWLCLVRGCIGMDYPPSKFHPNRRPPPGRPEGDPAAREEHRRQGIMRRSRRLEGSLPADPGSVHGERAGIMHMMQDVNRLGLPLWWQQQYDQAMESFRRYADDLNEELPAEDDLLRRRENVVHFDLDPNNVLIGGFEMSAQQIQDWGAHISRTRGPGGTMPSNKEPHPGRIQNEHVFVPRLKIADFGIADRVKTYKRNIYYWSRRHSGKRLFLAPEQFGREWDMASDLPNDADIGEAQIPGSFSRKTNIWQIAWCLWCFITMQKPPMPPQPQIPPNYRHLINDDTPVDQYDQILESAGYRGPISYCYKLCENVRQPDDPFGWVDLDLRQTLYRCMYHNPDHRPDFAELISQAMGKVGGGIPGEDDGVVRAWVEKWFYNAPAPPPPPPPPPPPNEFVESLTHYQSSNHGGGGMELDGAAFVFGGSHGGGYFNNAAGLPPLTPAQQAFLDRFRTDYPHGAQKIHNVAGEQQCGRKYNPFQVMAQEADNYTVQAVADSIRVQIPSAMLPAGAFRPTMSDLQAIYRQLYATGVFNAAIAAGVEVPDRFYTADTLAAILERWGDSHGVLLQLVVMLPTGAPYLVPTANAAGRPVYIYSNWSGSGMPMAQCHYEGLHPIEAANLLSLSPGEV</sequence>
<dbReference type="STRING" id="1229662.W3WU66"/>
<dbReference type="PROSITE" id="PS50011">
    <property type="entry name" value="PROTEIN_KINASE_DOM"/>
    <property type="match status" value="1"/>
</dbReference>
<feature type="compositionally biased region" description="Basic and acidic residues" evidence="1">
    <location>
        <begin position="331"/>
        <end position="343"/>
    </location>
</feature>
<feature type="region of interest" description="Disordered" evidence="1">
    <location>
        <begin position="187"/>
        <end position="237"/>
    </location>
</feature>
<dbReference type="Proteomes" id="UP000030651">
    <property type="component" value="Unassembled WGS sequence"/>
</dbReference>
<dbReference type="GO" id="GO:0005524">
    <property type="term" value="F:ATP binding"/>
    <property type="evidence" value="ECO:0007669"/>
    <property type="project" value="InterPro"/>
</dbReference>
<dbReference type="eggNOG" id="ENOG502SXF6">
    <property type="taxonomic scope" value="Eukaryota"/>
</dbReference>
<evidence type="ECO:0000313" key="4">
    <source>
        <dbReference type="Proteomes" id="UP000030651"/>
    </source>
</evidence>
<dbReference type="GO" id="GO:0004672">
    <property type="term" value="F:protein kinase activity"/>
    <property type="evidence" value="ECO:0007669"/>
    <property type="project" value="InterPro"/>
</dbReference>
<dbReference type="OrthoDB" id="310217at2759"/>
<dbReference type="GO" id="GO:0007165">
    <property type="term" value="P:signal transduction"/>
    <property type="evidence" value="ECO:0007669"/>
    <property type="project" value="TreeGrafter"/>
</dbReference>
<dbReference type="PANTHER" id="PTHR23257">
    <property type="entry name" value="SERINE-THREONINE PROTEIN KINASE"/>
    <property type="match status" value="1"/>
</dbReference>
<feature type="compositionally biased region" description="Acidic residues" evidence="1">
    <location>
        <begin position="200"/>
        <end position="213"/>
    </location>
</feature>